<dbReference type="EMBL" id="CP025611">
    <property type="protein sequence ID" value="AUN29663.1"/>
    <property type="molecule type" value="Genomic_DNA"/>
</dbReference>
<dbReference type="KEGG" id="ncb:C0V82_05055"/>
<evidence type="ECO:0000313" key="1">
    <source>
        <dbReference type="EMBL" id="AUN29663.1"/>
    </source>
</evidence>
<dbReference type="OrthoDB" id="7358175at2"/>
<proteinExistence type="predicted"/>
<protein>
    <submittedName>
        <fullName evidence="1">Uncharacterized protein</fullName>
    </submittedName>
</protein>
<sequence length="208" mass="23212">MLEKLTEAVIAFFVISGLAYVIGTGIASAAENAVRKRQADVGLDGRLQKLGILGQRLQSRKDKMLPRLAKLDAELKSARRRHYMVNKKILDLKMARSQLMRVLGEEDAFLRTERPARKFIANIVNRHVQRAQMDQKEHPFLSRAWSRTQQATIWAPTIGDAKLMVEKSFPPATGFFIASIAEPQGDGEEDLTALESAELEAVAQERGG</sequence>
<accession>A0A2K9N944</accession>
<evidence type="ECO:0000313" key="2">
    <source>
        <dbReference type="Proteomes" id="UP000234752"/>
    </source>
</evidence>
<gene>
    <name evidence="1" type="ORF">C0V82_05055</name>
</gene>
<keyword evidence="2" id="KW-1185">Reference proteome</keyword>
<reference evidence="1 2" key="1">
    <citation type="submission" date="2017-12" db="EMBL/GenBank/DDBJ databases">
        <title>Genomes of bacteria within cyanobacterial aggregates.</title>
        <authorList>
            <person name="Cai H."/>
        </authorList>
    </citation>
    <scope>NUCLEOTIDE SEQUENCE [LARGE SCALE GENOMIC DNA]</scope>
    <source>
        <strain evidence="1 2">TH16</strain>
    </source>
</reference>
<dbReference type="AlphaFoldDB" id="A0A2K9N944"/>
<name>A0A2K9N944_9PROT</name>
<organism evidence="1 2">
    <name type="scientific">Niveispirillum cyanobacteriorum</name>
    <dbReference type="NCBI Taxonomy" id="1612173"/>
    <lineage>
        <taxon>Bacteria</taxon>
        <taxon>Pseudomonadati</taxon>
        <taxon>Pseudomonadota</taxon>
        <taxon>Alphaproteobacteria</taxon>
        <taxon>Rhodospirillales</taxon>
        <taxon>Azospirillaceae</taxon>
        <taxon>Niveispirillum</taxon>
    </lineage>
</organism>
<dbReference type="Proteomes" id="UP000234752">
    <property type="component" value="Chromosome eg_1"/>
</dbReference>
<dbReference type="RefSeq" id="WP_102111387.1">
    <property type="nucleotide sequence ID" value="NZ_BMGN01000003.1"/>
</dbReference>